<gene>
    <name evidence="1" type="ORF">AYI69_g6143</name>
</gene>
<reference evidence="2" key="1">
    <citation type="submission" date="2017-01" db="EMBL/GenBank/DDBJ databases">
        <authorList>
            <person name="Wang Y."/>
            <person name="White M."/>
            <person name="Kvist S."/>
            <person name="Moncalvo J.-M."/>
        </authorList>
    </citation>
    <scope>NUCLEOTIDE SEQUENCE [LARGE SCALE GENOMIC DNA]</scope>
    <source>
        <strain evidence="2">ID-206-W2</strain>
    </source>
</reference>
<dbReference type="EMBL" id="LSSM01002707">
    <property type="protein sequence ID" value="OMJ20617.1"/>
    <property type="molecule type" value="Genomic_DNA"/>
</dbReference>
<proteinExistence type="predicted"/>
<accession>A0A1R1Y0Z0</accession>
<dbReference type="Proteomes" id="UP000187429">
    <property type="component" value="Unassembled WGS sequence"/>
</dbReference>
<evidence type="ECO:0000313" key="2">
    <source>
        <dbReference type="Proteomes" id="UP000187429"/>
    </source>
</evidence>
<protein>
    <submittedName>
        <fullName evidence="1">Uncharacterized protein</fullName>
    </submittedName>
</protein>
<dbReference type="AlphaFoldDB" id="A0A1R1Y0Z0"/>
<sequence length="118" mass="12880">MQLTIPPIPEPETAIPTAAPRYLSNHIAVTDIEHEKTNPDPIPSKKPWVPIKAGTELTNEAEKRPMKEINPPNHATLRIPILETILLDKTPVNSMSAIVVVPIHDTSDGFLLGNATVV</sequence>
<evidence type="ECO:0000313" key="1">
    <source>
        <dbReference type="EMBL" id="OMJ20617.1"/>
    </source>
</evidence>
<organism evidence="1 2">
    <name type="scientific">Smittium culicis</name>
    <dbReference type="NCBI Taxonomy" id="133412"/>
    <lineage>
        <taxon>Eukaryota</taxon>
        <taxon>Fungi</taxon>
        <taxon>Fungi incertae sedis</taxon>
        <taxon>Zoopagomycota</taxon>
        <taxon>Kickxellomycotina</taxon>
        <taxon>Harpellomycetes</taxon>
        <taxon>Harpellales</taxon>
        <taxon>Legeriomycetaceae</taxon>
        <taxon>Smittium</taxon>
    </lineage>
</organism>
<keyword evidence="2" id="KW-1185">Reference proteome</keyword>
<comment type="caution">
    <text evidence="1">The sequence shown here is derived from an EMBL/GenBank/DDBJ whole genome shotgun (WGS) entry which is preliminary data.</text>
</comment>
<name>A0A1R1Y0Z0_9FUNG</name>